<proteinExistence type="predicted"/>
<reference evidence="1 2" key="1">
    <citation type="journal article" date="2024" name="G3 (Bethesda)">
        <title>Genome assembly of Hibiscus sabdariffa L. provides insights into metabolisms of medicinal natural products.</title>
        <authorList>
            <person name="Kim T."/>
        </authorList>
    </citation>
    <scope>NUCLEOTIDE SEQUENCE [LARGE SCALE GENOMIC DNA]</scope>
    <source>
        <strain evidence="1">TK-2024</strain>
        <tissue evidence="1">Old leaves</tissue>
    </source>
</reference>
<keyword evidence="2" id="KW-1185">Reference proteome</keyword>
<protein>
    <submittedName>
        <fullName evidence="1">Uncharacterized protein</fullName>
    </submittedName>
</protein>
<sequence>MNLRSGLELRGGESESNLVQIFDVHFGENSFNPSQFGFDKAAMTTPQSKLEVDGEGSNGGCKGQKLLNMFSLGRFRRLRNGRIRQVAYHKWWD</sequence>
<dbReference type="EMBL" id="JBBPBN010000001">
    <property type="protein sequence ID" value="KAK9047744.1"/>
    <property type="molecule type" value="Genomic_DNA"/>
</dbReference>
<comment type="caution">
    <text evidence="1">The sequence shown here is derived from an EMBL/GenBank/DDBJ whole genome shotgun (WGS) entry which is preliminary data.</text>
</comment>
<gene>
    <name evidence="1" type="ORF">V6N11_053580</name>
</gene>
<dbReference type="Proteomes" id="UP001396334">
    <property type="component" value="Unassembled WGS sequence"/>
</dbReference>
<evidence type="ECO:0000313" key="1">
    <source>
        <dbReference type="EMBL" id="KAK9047744.1"/>
    </source>
</evidence>
<evidence type="ECO:0000313" key="2">
    <source>
        <dbReference type="Proteomes" id="UP001396334"/>
    </source>
</evidence>
<organism evidence="1 2">
    <name type="scientific">Hibiscus sabdariffa</name>
    <name type="common">roselle</name>
    <dbReference type="NCBI Taxonomy" id="183260"/>
    <lineage>
        <taxon>Eukaryota</taxon>
        <taxon>Viridiplantae</taxon>
        <taxon>Streptophyta</taxon>
        <taxon>Embryophyta</taxon>
        <taxon>Tracheophyta</taxon>
        <taxon>Spermatophyta</taxon>
        <taxon>Magnoliopsida</taxon>
        <taxon>eudicotyledons</taxon>
        <taxon>Gunneridae</taxon>
        <taxon>Pentapetalae</taxon>
        <taxon>rosids</taxon>
        <taxon>malvids</taxon>
        <taxon>Malvales</taxon>
        <taxon>Malvaceae</taxon>
        <taxon>Malvoideae</taxon>
        <taxon>Hibiscus</taxon>
    </lineage>
</organism>
<name>A0ABR2UDR4_9ROSI</name>
<accession>A0ABR2UDR4</accession>